<comment type="caution">
    <text evidence="8">The sequence shown here is derived from an EMBL/GenBank/DDBJ whole genome shotgun (WGS) entry which is preliminary data.</text>
</comment>
<dbReference type="PANTHER" id="PTHR31238">
    <property type="entry name" value="GERMIN-LIKE PROTEIN SUBFAMILY 3 MEMBER 3"/>
    <property type="match status" value="1"/>
</dbReference>
<dbReference type="Gene3D" id="2.60.120.10">
    <property type="entry name" value="Jelly Rolls"/>
    <property type="match status" value="1"/>
</dbReference>
<comment type="subcellular location">
    <subcellularLocation>
        <location evidence="1">Secreted</location>
    </subcellularLocation>
</comment>
<feature type="signal peptide" evidence="6">
    <location>
        <begin position="1"/>
        <end position="18"/>
    </location>
</feature>
<evidence type="ECO:0000313" key="8">
    <source>
        <dbReference type="EMBL" id="EXJ85605.1"/>
    </source>
</evidence>
<dbReference type="GO" id="GO:0005576">
    <property type="term" value="C:extracellular region"/>
    <property type="evidence" value="ECO:0007669"/>
    <property type="project" value="UniProtKB-SubCell"/>
</dbReference>
<dbReference type="GeneID" id="19160842"/>
<keyword evidence="6" id="KW-0732">Signal</keyword>
<sequence>MHSQTSILVAALAAVAYASPVYNASISQGSSYSAPYVTASGSSSGSYSMTTSYVTGSRPSGSSSAASSSYGSSSGYSYSSSAASNYATSTVLGVATASPNPAPVPGLVGKLLTDDTTVDRFADIAGQLAAGAISLKFDFNPAANPGIKPGDGGQVDLANRKNFPVLTGQGISAAGIFFQPCGLNTPHIHPRATEFLTLVTDTTMLTGFVLENNLTAEFNTTLSQFQGTVFPQGSIHFQQNLDCKPAVAIAGLNSEDPGASSIAQNFLVNLDPTVVDAALGFPKQIDASNFAEFKMHIPASLAKGVEECFARCHMSY</sequence>
<evidence type="ECO:0000256" key="2">
    <source>
        <dbReference type="ARBA" id="ARBA00007456"/>
    </source>
</evidence>
<reference evidence="8 9" key="1">
    <citation type="submission" date="2013-03" db="EMBL/GenBank/DDBJ databases">
        <title>The Genome Sequence of Capronia coronata CBS 617.96.</title>
        <authorList>
            <consortium name="The Broad Institute Genomics Platform"/>
            <person name="Cuomo C."/>
            <person name="de Hoog S."/>
            <person name="Gorbushina A."/>
            <person name="Walker B."/>
            <person name="Young S.K."/>
            <person name="Zeng Q."/>
            <person name="Gargeya S."/>
            <person name="Fitzgerald M."/>
            <person name="Haas B."/>
            <person name="Abouelleil A."/>
            <person name="Allen A.W."/>
            <person name="Alvarado L."/>
            <person name="Arachchi H.M."/>
            <person name="Berlin A.M."/>
            <person name="Chapman S.B."/>
            <person name="Gainer-Dewar J."/>
            <person name="Goldberg J."/>
            <person name="Griggs A."/>
            <person name="Gujja S."/>
            <person name="Hansen M."/>
            <person name="Howarth C."/>
            <person name="Imamovic A."/>
            <person name="Ireland A."/>
            <person name="Larimer J."/>
            <person name="McCowan C."/>
            <person name="Murphy C."/>
            <person name="Pearson M."/>
            <person name="Poon T.W."/>
            <person name="Priest M."/>
            <person name="Roberts A."/>
            <person name="Saif S."/>
            <person name="Shea T."/>
            <person name="Sisk P."/>
            <person name="Sykes S."/>
            <person name="Wortman J."/>
            <person name="Nusbaum C."/>
            <person name="Birren B."/>
        </authorList>
    </citation>
    <scope>NUCLEOTIDE SEQUENCE [LARGE SCALE GENOMIC DNA]</scope>
    <source>
        <strain evidence="8 9">CBS 617.96</strain>
    </source>
</reference>
<keyword evidence="4" id="KW-0479">Metal-binding</keyword>
<dbReference type="Pfam" id="PF00190">
    <property type="entry name" value="Cupin_1"/>
    <property type="match status" value="1"/>
</dbReference>
<dbReference type="AlphaFoldDB" id="W9Y7J4"/>
<gene>
    <name evidence="8" type="ORF">A1O1_05971</name>
</gene>
<dbReference type="CDD" id="cd02241">
    <property type="entry name" value="cupin_OxOx"/>
    <property type="match status" value="1"/>
</dbReference>
<dbReference type="eggNOG" id="ENOG502QQ4A">
    <property type="taxonomic scope" value="Eukaryota"/>
</dbReference>
<evidence type="ECO:0000256" key="3">
    <source>
        <dbReference type="ARBA" id="ARBA00022525"/>
    </source>
</evidence>
<evidence type="ECO:0000259" key="7">
    <source>
        <dbReference type="SMART" id="SM00835"/>
    </source>
</evidence>
<dbReference type="PRINTS" id="PR00325">
    <property type="entry name" value="GERMIN"/>
</dbReference>
<organism evidence="8 9">
    <name type="scientific">Capronia coronata CBS 617.96</name>
    <dbReference type="NCBI Taxonomy" id="1182541"/>
    <lineage>
        <taxon>Eukaryota</taxon>
        <taxon>Fungi</taxon>
        <taxon>Dikarya</taxon>
        <taxon>Ascomycota</taxon>
        <taxon>Pezizomycotina</taxon>
        <taxon>Eurotiomycetes</taxon>
        <taxon>Chaetothyriomycetidae</taxon>
        <taxon>Chaetothyriales</taxon>
        <taxon>Herpotrichiellaceae</taxon>
        <taxon>Capronia</taxon>
    </lineage>
</organism>
<evidence type="ECO:0000256" key="4">
    <source>
        <dbReference type="ARBA" id="ARBA00022723"/>
    </source>
</evidence>
<keyword evidence="5" id="KW-0464">Manganese</keyword>
<dbReference type="EMBL" id="AMWN01000005">
    <property type="protein sequence ID" value="EXJ85605.1"/>
    <property type="molecule type" value="Genomic_DNA"/>
</dbReference>
<evidence type="ECO:0000313" key="9">
    <source>
        <dbReference type="Proteomes" id="UP000019484"/>
    </source>
</evidence>
<evidence type="ECO:0000256" key="1">
    <source>
        <dbReference type="ARBA" id="ARBA00004613"/>
    </source>
</evidence>
<dbReference type="OrthoDB" id="1921208at2759"/>
<name>W9Y7J4_9EURO</name>
<dbReference type="InterPro" id="IPR014710">
    <property type="entry name" value="RmlC-like_jellyroll"/>
</dbReference>
<proteinExistence type="inferred from homology"/>
<keyword evidence="3" id="KW-0964">Secreted</keyword>
<dbReference type="STRING" id="1182541.W9Y7J4"/>
<dbReference type="RefSeq" id="XP_007725043.1">
    <property type="nucleotide sequence ID" value="XM_007726853.1"/>
</dbReference>
<dbReference type="InterPro" id="IPR001929">
    <property type="entry name" value="Germin"/>
</dbReference>
<protein>
    <recommendedName>
        <fullName evidence="7">Cupin type-1 domain-containing protein</fullName>
    </recommendedName>
</protein>
<feature type="domain" description="Cupin type-1" evidence="7">
    <location>
        <begin position="137"/>
        <end position="286"/>
    </location>
</feature>
<dbReference type="HOGENOM" id="CLU_061239_1_0_1"/>
<keyword evidence="9" id="KW-1185">Reference proteome</keyword>
<evidence type="ECO:0000256" key="6">
    <source>
        <dbReference type="SAM" id="SignalP"/>
    </source>
</evidence>
<dbReference type="SMART" id="SM00835">
    <property type="entry name" value="Cupin_1"/>
    <property type="match status" value="1"/>
</dbReference>
<dbReference type="Proteomes" id="UP000019484">
    <property type="component" value="Unassembled WGS sequence"/>
</dbReference>
<dbReference type="SUPFAM" id="SSF51182">
    <property type="entry name" value="RmlC-like cupins"/>
    <property type="match status" value="1"/>
</dbReference>
<accession>W9Y7J4</accession>
<dbReference type="GO" id="GO:0030145">
    <property type="term" value="F:manganese ion binding"/>
    <property type="evidence" value="ECO:0007669"/>
    <property type="project" value="InterPro"/>
</dbReference>
<feature type="chain" id="PRO_5004932511" description="Cupin type-1 domain-containing protein" evidence="6">
    <location>
        <begin position="19"/>
        <end position="316"/>
    </location>
</feature>
<dbReference type="InterPro" id="IPR006045">
    <property type="entry name" value="Cupin_1"/>
</dbReference>
<evidence type="ECO:0000256" key="5">
    <source>
        <dbReference type="ARBA" id="ARBA00023211"/>
    </source>
</evidence>
<dbReference type="InterPro" id="IPR011051">
    <property type="entry name" value="RmlC_Cupin_sf"/>
</dbReference>
<comment type="similarity">
    <text evidence="2">Belongs to the germin family.</text>
</comment>